<evidence type="ECO:0000256" key="6">
    <source>
        <dbReference type="RuleBase" id="RU361157"/>
    </source>
</evidence>
<evidence type="ECO:0000313" key="8">
    <source>
        <dbReference type="EMBL" id="GIH18091.1"/>
    </source>
</evidence>
<dbReference type="Pfam" id="PF01061">
    <property type="entry name" value="ABC2_membrane"/>
    <property type="match status" value="1"/>
</dbReference>
<dbReference type="AlphaFoldDB" id="A0A8J3QX03"/>
<proteinExistence type="inferred from homology"/>
<keyword evidence="6" id="KW-0813">Transport</keyword>
<dbReference type="EMBL" id="BONZ01000062">
    <property type="protein sequence ID" value="GIH18091.1"/>
    <property type="molecule type" value="Genomic_DNA"/>
</dbReference>
<evidence type="ECO:0000313" key="9">
    <source>
        <dbReference type="Proteomes" id="UP000642748"/>
    </source>
</evidence>
<accession>A0A8J3QX03</accession>
<dbReference type="GO" id="GO:0140359">
    <property type="term" value="F:ABC-type transporter activity"/>
    <property type="evidence" value="ECO:0007669"/>
    <property type="project" value="InterPro"/>
</dbReference>
<dbReference type="InterPro" id="IPR047817">
    <property type="entry name" value="ABC2_TM_bact-type"/>
</dbReference>
<evidence type="ECO:0000256" key="3">
    <source>
        <dbReference type="ARBA" id="ARBA00022989"/>
    </source>
</evidence>
<dbReference type="InterPro" id="IPR013525">
    <property type="entry name" value="ABC2_TM"/>
</dbReference>
<evidence type="ECO:0000256" key="5">
    <source>
        <dbReference type="ARBA" id="ARBA00023251"/>
    </source>
</evidence>
<dbReference type="PANTHER" id="PTHR43229">
    <property type="entry name" value="NODULATION PROTEIN J"/>
    <property type="match status" value="1"/>
</dbReference>
<feature type="transmembrane region" description="Helical" evidence="6">
    <location>
        <begin position="171"/>
        <end position="190"/>
    </location>
</feature>
<dbReference type="InterPro" id="IPR000412">
    <property type="entry name" value="ABC_2_transport"/>
</dbReference>
<gene>
    <name evidence="8" type="ORF">Raf01_62630</name>
</gene>
<dbReference type="Proteomes" id="UP000642748">
    <property type="component" value="Unassembled WGS sequence"/>
</dbReference>
<dbReference type="GO" id="GO:0046677">
    <property type="term" value="P:response to antibiotic"/>
    <property type="evidence" value="ECO:0007669"/>
    <property type="project" value="UniProtKB-KW"/>
</dbReference>
<feature type="transmembrane region" description="Helical" evidence="6">
    <location>
        <begin position="61"/>
        <end position="84"/>
    </location>
</feature>
<feature type="transmembrane region" description="Helical" evidence="6">
    <location>
        <begin position="138"/>
        <end position="164"/>
    </location>
</feature>
<evidence type="ECO:0000256" key="1">
    <source>
        <dbReference type="ARBA" id="ARBA00004141"/>
    </source>
</evidence>
<feature type="domain" description="ABC transmembrane type-2" evidence="7">
    <location>
        <begin position="27"/>
        <end position="260"/>
    </location>
</feature>
<evidence type="ECO:0000256" key="2">
    <source>
        <dbReference type="ARBA" id="ARBA00022692"/>
    </source>
</evidence>
<feature type="transmembrane region" description="Helical" evidence="6">
    <location>
        <begin position="27"/>
        <end position="49"/>
    </location>
</feature>
<reference evidence="8" key="1">
    <citation type="submission" date="2021-01" db="EMBL/GenBank/DDBJ databases">
        <title>Whole genome shotgun sequence of Rugosimonospora africana NBRC 104875.</title>
        <authorList>
            <person name="Komaki H."/>
            <person name="Tamura T."/>
        </authorList>
    </citation>
    <scope>NUCLEOTIDE SEQUENCE</scope>
    <source>
        <strain evidence="8">NBRC 104875</strain>
    </source>
</reference>
<evidence type="ECO:0000256" key="4">
    <source>
        <dbReference type="ARBA" id="ARBA00023136"/>
    </source>
</evidence>
<protein>
    <recommendedName>
        <fullName evidence="6">Transport permease protein</fullName>
    </recommendedName>
</protein>
<evidence type="ECO:0000259" key="7">
    <source>
        <dbReference type="PROSITE" id="PS51012"/>
    </source>
</evidence>
<organism evidence="8 9">
    <name type="scientific">Rugosimonospora africana</name>
    <dbReference type="NCBI Taxonomy" id="556532"/>
    <lineage>
        <taxon>Bacteria</taxon>
        <taxon>Bacillati</taxon>
        <taxon>Actinomycetota</taxon>
        <taxon>Actinomycetes</taxon>
        <taxon>Micromonosporales</taxon>
        <taxon>Micromonosporaceae</taxon>
        <taxon>Rugosimonospora</taxon>
    </lineage>
</organism>
<feature type="transmembrane region" description="Helical" evidence="6">
    <location>
        <begin position="230"/>
        <end position="252"/>
    </location>
</feature>
<dbReference type="RefSeq" id="WP_203921627.1">
    <property type="nucleotide sequence ID" value="NZ_BONZ01000062.1"/>
</dbReference>
<keyword evidence="9" id="KW-1185">Reference proteome</keyword>
<dbReference type="PIRSF" id="PIRSF006648">
    <property type="entry name" value="DrrB"/>
    <property type="match status" value="1"/>
</dbReference>
<dbReference type="GO" id="GO:0043190">
    <property type="term" value="C:ATP-binding cassette (ABC) transporter complex"/>
    <property type="evidence" value="ECO:0007669"/>
    <property type="project" value="InterPro"/>
</dbReference>
<comment type="similarity">
    <text evidence="6">Belongs to the ABC-2 integral membrane protein family.</text>
</comment>
<sequence>MTALRWYASDVWTLTRRDLAHWLARPGVAAVSWLFPIMILLMFGGLFGGAIGGPSGRYFEFLVPGMLALTVVFGLETTVTAVATDAAKGVTDRLRSMPTNASAVVAGRCLADLANSVLGLGILVLAGLAVGWRWNHGLVAALGALCLLVLLRFALLWLGIYLGLVVKGPESVAAVQILVWPVAFLSGVFVDPTTMPSWLGAIASWNPLSTTASAVRELSGSPGWGADSYAARHAVLVAVASALVLTAVFLPLSARRYRRLAA</sequence>
<keyword evidence="3 6" id="KW-1133">Transmembrane helix</keyword>
<comment type="subcellular location">
    <subcellularLocation>
        <location evidence="6">Cell membrane</location>
        <topology evidence="6">Multi-pass membrane protein</topology>
    </subcellularLocation>
    <subcellularLocation>
        <location evidence="1">Membrane</location>
        <topology evidence="1">Multi-pass membrane protein</topology>
    </subcellularLocation>
</comment>
<keyword evidence="6" id="KW-1003">Cell membrane</keyword>
<name>A0A8J3QX03_9ACTN</name>
<keyword evidence="5" id="KW-0046">Antibiotic resistance</keyword>
<keyword evidence="2 6" id="KW-0812">Transmembrane</keyword>
<comment type="caution">
    <text evidence="8">The sequence shown here is derived from an EMBL/GenBank/DDBJ whole genome shotgun (WGS) entry which is preliminary data.</text>
</comment>
<feature type="transmembrane region" description="Helical" evidence="6">
    <location>
        <begin position="105"/>
        <end position="132"/>
    </location>
</feature>
<dbReference type="PROSITE" id="PS51012">
    <property type="entry name" value="ABC_TM2"/>
    <property type="match status" value="1"/>
</dbReference>
<dbReference type="PANTHER" id="PTHR43229:SF2">
    <property type="entry name" value="NODULATION PROTEIN J"/>
    <property type="match status" value="1"/>
</dbReference>
<dbReference type="InterPro" id="IPR051784">
    <property type="entry name" value="Nod_factor_ABC_transporter"/>
</dbReference>
<keyword evidence="4 6" id="KW-0472">Membrane</keyword>